<evidence type="ECO:0000313" key="2">
    <source>
        <dbReference type="Proteomes" id="UP000015104"/>
    </source>
</evidence>
<dbReference type="EMBL" id="CAEY01000677">
    <property type="status" value="NOT_ANNOTATED_CDS"/>
    <property type="molecule type" value="Genomic_DNA"/>
</dbReference>
<organism evidence="1 2">
    <name type="scientific">Tetranychus urticae</name>
    <name type="common">Two-spotted spider mite</name>
    <dbReference type="NCBI Taxonomy" id="32264"/>
    <lineage>
        <taxon>Eukaryota</taxon>
        <taxon>Metazoa</taxon>
        <taxon>Ecdysozoa</taxon>
        <taxon>Arthropoda</taxon>
        <taxon>Chelicerata</taxon>
        <taxon>Arachnida</taxon>
        <taxon>Acari</taxon>
        <taxon>Acariformes</taxon>
        <taxon>Trombidiformes</taxon>
        <taxon>Prostigmata</taxon>
        <taxon>Eleutherengona</taxon>
        <taxon>Raphignathae</taxon>
        <taxon>Tetranychoidea</taxon>
        <taxon>Tetranychidae</taxon>
        <taxon>Tetranychus</taxon>
    </lineage>
</organism>
<accession>T1KX88</accession>
<keyword evidence="2" id="KW-1185">Reference proteome</keyword>
<dbReference type="Proteomes" id="UP000015104">
    <property type="component" value="Unassembled WGS sequence"/>
</dbReference>
<dbReference type="AlphaFoldDB" id="T1KX88"/>
<reference evidence="2" key="1">
    <citation type="submission" date="2011-08" db="EMBL/GenBank/DDBJ databases">
        <authorList>
            <person name="Rombauts S."/>
        </authorList>
    </citation>
    <scope>NUCLEOTIDE SEQUENCE</scope>
    <source>
        <strain evidence="2">London</strain>
    </source>
</reference>
<name>T1KX88_TETUR</name>
<sequence length="44" mass="4911">MITSKANFRNALCFSLKALSTNVIDVIDSFTHVTCTCKHLTNHN</sequence>
<dbReference type="EnsemblMetazoa" id="tetur25g01520.1">
    <property type="protein sequence ID" value="tetur25g01520.1"/>
    <property type="gene ID" value="tetur25g01520"/>
</dbReference>
<protein>
    <submittedName>
        <fullName evidence="1">Uncharacterized protein</fullName>
    </submittedName>
</protein>
<proteinExistence type="predicted"/>
<reference evidence="1" key="2">
    <citation type="submission" date="2015-06" db="UniProtKB">
        <authorList>
            <consortium name="EnsemblMetazoa"/>
        </authorList>
    </citation>
    <scope>IDENTIFICATION</scope>
</reference>
<evidence type="ECO:0000313" key="1">
    <source>
        <dbReference type="EnsemblMetazoa" id="tetur25g01520.1"/>
    </source>
</evidence>
<dbReference type="HOGENOM" id="CLU_3225232_0_0_1"/>